<accession>A0A833Y9D8</accession>
<dbReference type="AlphaFoldDB" id="A0A833Y9D8"/>
<dbReference type="EMBL" id="LIHL02000002">
    <property type="protein sequence ID" value="KAF5478744.1"/>
    <property type="molecule type" value="Genomic_DNA"/>
</dbReference>
<dbReference type="Proteomes" id="UP000619265">
    <property type="component" value="Unassembled WGS sequence"/>
</dbReference>
<gene>
    <name evidence="1" type="ORF">F2P56_005280</name>
</gene>
<reference evidence="1" key="2">
    <citation type="submission" date="2020-03" db="EMBL/GenBank/DDBJ databases">
        <title>Walnut 2.0.</title>
        <authorList>
            <person name="Marrano A."/>
            <person name="Britton M."/>
            <person name="Zimin A.V."/>
            <person name="Zaini P.A."/>
            <person name="Workman R."/>
            <person name="Puiu D."/>
            <person name="Bianco L."/>
            <person name="Allen B.J."/>
            <person name="Troggio M."/>
            <person name="Leslie C.A."/>
            <person name="Timp W."/>
            <person name="Dendekar A."/>
            <person name="Salzberg S.L."/>
            <person name="Neale D.B."/>
        </authorList>
    </citation>
    <scope>NUCLEOTIDE SEQUENCE</scope>
    <source>
        <tissue evidence="1">Leaves</tissue>
    </source>
</reference>
<evidence type="ECO:0008006" key="3">
    <source>
        <dbReference type="Google" id="ProtNLM"/>
    </source>
</evidence>
<organism evidence="1 2">
    <name type="scientific">Juglans regia</name>
    <name type="common">English walnut</name>
    <dbReference type="NCBI Taxonomy" id="51240"/>
    <lineage>
        <taxon>Eukaryota</taxon>
        <taxon>Viridiplantae</taxon>
        <taxon>Streptophyta</taxon>
        <taxon>Embryophyta</taxon>
        <taxon>Tracheophyta</taxon>
        <taxon>Spermatophyta</taxon>
        <taxon>Magnoliopsida</taxon>
        <taxon>eudicotyledons</taxon>
        <taxon>Gunneridae</taxon>
        <taxon>Pentapetalae</taxon>
        <taxon>rosids</taxon>
        <taxon>fabids</taxon>
        <taxon>Fagales</taxon>
        <taxon>Juglandaceae</taxon>
        <taxon>Juglans</taxon>
    </lineage>
</organism>
<evidence type="ECO:0000313" key="1">
    <source>
        <dbReference type="EMBL" id="KAF5478744.1"/>
    </source>
</evidence>
<proteinExistence type="predicted"/>
<evidence type="ECO:0000313" key="2">
    <source>
        <dbReference type="Proteomes" id="UP000619265"/>
    </source>
</evidence>
<comment type="caution">
    <text evidence="1">The sequence shown here is derived from an EMBL/GenBank/DDBJ whole genome shotgun (WGS) entry which is preliminary data.</text>
</comment>
<name>A0A833Y9D8_JUGRE</name>
<reference evidence="1" key="1">
    <citation type="submission" date="2015-10" db="EMBL/GenBank/DDBJ databases">
        <authorList>
            <person name="Martinez-Garcia P.J."/>
            <person name="Crepeau M.W."/>
            <person name="Puiu D."/>
            <person name="Gonzalez-Ibeas D."/>
            <person name="Whalen J."/>
            <person name="Stevens K."/>
            <person name="Paul R."/>
            <person name="Butterfield T."/>
            <person name="Britton M."/>
            <person name="Reagan R."/>
            <person name="Chakraborty S."/>
            <person name="Walawage S.L."/>
            <person name="Vasquez-Gross H.A."/>
            <person name="Cardeno C."/>
            <person name="Famula R."/>
            <person name="Pratt K."/>
            <person name="Kuruganti S."/>
            <person name="Aradhya M.K."/>
            <person name="Leslie C.A."/>
            <person name="Dandekar A.M."/>
            <person name="Salzberg S.L."/>
            <person name="Wegrzyn J.L."/>
            <person name="Langley C.H."/>
            <person name="Neale D.B."/>
        </authorList>
    </citation>
    <scope>NUCLEOTIDE SEQUENCE</scope>
    <source>
        <tissue evidence="1">Leaves</tissue>
    </source>
</reference>
<protein>
    <recommendedName>
        <fullName evidence="3">Chlorophyll a-b binding protein, chloroplastic</fullName>
    </recommendedName>
</protein>
<dbReference type="Gramene" id="Jr02_22710_p2">
    <property type="protein sequence ID" value="cds.Jr02_22710_p2"/>
    <property type="gene ID" value="Jr02_22710"/>
</dbReference>
<sequence>MVVLFPAHNITRSPSSSTQFHLQFTNSSSKGSFSSKITGKVGIMATMAMAATASSSTVLRPTVVPMGSGKYTMGNELWYGPDRVKYLGPFSAPTPSENFLVIMAGTLLDYLLTPKPLLRTRLLR</sequence>